<dbReference type="GO" id="GO:0051302">
    <property type="term" value="P:regulation of cell division"/>
    <property type="evidence" value="ECO:0007669"/>
    <property type="project" value="InterPro"/>
</dbReference>
<dbReference type="Pfam" id="PF03775">
    <property type="entry name" value="MinC_C"/>
    <property type="match status" value="1"/>
</dbReference>
<dbReference type="InterPro" id="IPR013033">
    <property type="entry name" value="MinC"/>
</dbReference>
<dbReference type="Proteomes" id="UP000628710">
    <property type="component" value="Unassembled WGS sequence"/>
</dbReference>
<dbReference type="EMBL" id="JAEMNX010000008">
    <property type="protein sequence ID" value="MBJ7537775.1"/>
    <property type="molecule type" value="Genomic_DNA"/>
</dbReference>
<evidence type="ECO:0000256" key="5">
    <source>
        <dbReference type="ARBA" id="ARBA00025606"/>
    </source>
</evidence>
<keyword evidence="2 6" id="KW-0132">Cell division</keyword>
<organism evidence="9 10">
    <name type="scientific">Marinomonas transparens</name>
    <dbReference type="NCBI Taxonomy" id="2795388"/>
    <lineage>
        <taxon>Bacteria</taxon>
        <taxon>Pseudomonadati</taxon>
        <taxon>Pseudomonadota</taxon>
        <taxon>Gammaproteobacteria</taxon>
        <taxon>Oceanospirillales</taxon>
        <taxon>Oceanospirillaceae</taxon>
        <taxon>Marinomonas</taxon>
    </lineage>
</organism>
<protein>
    <recommendedName>
        <fullName evidence="6">Probable septum site-determining protein MinC</fullName>
    </recommendedName>
</protein>
<dbReference type="HAMAP" id="MF_00267">
    <property type="entry name" value="MinC"/>
    <property type="match status" value="1"/>
</dbReference>
<reference evidence="9" key="1">
    <citation type="submission" date="2020-12" db="EMBL/GenBank/DDBJ databases">
        <title>Marinomonas arctica sp. nov., a psychrotolerant bacterium isolated from the Arctic.</title>
        <authorList>
            <person name="Zhang Y."/>
        </authorList>
    </citation>
    <scope>NUCLEOTIDE SEQUENCE</scope>
    <source>
        <strain evidence="9">C1424</strain>
    </source>
</reference>
<dbReference type="InterPro" id="IPR007874">
    <property type="entry name" value="MinC_N"/>
</dbReference>
<dbReference type="SUPFAM" id="SSF63848">
    <property type="entry name" value="Cell-division inhibitor MinC, C-terminal domain"/>
    <property type="match status" value="1"/>
</dbReference>
<comment type="subunit">
    <text evidence="6">Interacts with MinD and FtsZ.</text>
</comment>
<dbReference type="NCBIfam" id="TIGR01222">
    <property type="entry name" value="minC"/>
    <property type="match status" value="1"/>
</dbReference>
<sequence>MLDSGFRLKGSVVTTFLLEIQTFSFEEIVSQLQEKIAQVPQFFSQAPIIIDVSKMESLLSLKELEALVLSVNRLGLSVIGWRCHAEKIPEWHADVMVPLLPASKTRQIAISEAAALESRVAKADPDVVIKTVVEERLVSPQTKVITKPIRSGQQVYAEGDLVVLTQVSAGAEVLADGNIHVYGALRGRALAGVKGDINARIFCQSMEAELVSIAGNFMLSDALQDIVWKEGAQVLLVDDNLTVEPL</sequence>
<dbReference type="PANTHER" id="PTHR34108">
    <property type="entry name" value="SEPTUM SITE-DETERMINING PROTEIN MINC"/>
    <property type="match status" value="1"/>
</dbReference>
<gene>
    <name evidence="6 9" type="primary">minC</name>
    <name evidence="9" type="ORF">I8J31_08840</name>
</gene>
<evidence type="ECO:0000256" key="1">
    <source>
        <dbReference type="ARBA" id="ARBA00006291"/>
    </source>
</evidence>
<keyword evidence="10" id="KW-1185">Reference proteome</keyword>
<dbReference type="GO" id="GO:0000902">
    <property type="term" value="P:cell morphogenesis"/>
    <property type="evidence" value="ECO:0007669"/>
    <property type="project" value="InterPro"/>
</dbReference>
<comment type="similarity">
    <text evidence="1 6">Belongs to the MinC family.</text>
</comment>
<accession>A0A934MZP8</accession>
<evidence type="ECO:0000259" key="8">
    <source>
        <dbReference type="Pfam" id="PF05209"/>
    </source>
</evidence>
<comment type="function">
    <text evidence="5 6">Cell division inhibitor that blocks the formation of polar Z ring septums. Rapidly oscillates between the poles of the cell to destabilize FtsZ filaments that have formed before they mature into polar Z rings. Prevents FtsZ polymerization.</text>
</comment>
<evidence type="ECO:0000256" key="2">
    <source>
        <dbReference type="ARBA" id="ARBA00022618"/>
    </source>
</evidence>
<evidence type="ECO:0000313" key="10">
    <source>
        <dbReference type="Proteomes" id="UP000628710"/>
    </source>
</evidence>
<feature type="domain" description="Septum formation inhibitor MinC C-terminal" evidence="7">
    <location>
        <begin position="144"/>
        <end position="244"/>
    </location>
</feature>
<evidence type="ECO:0000256" key="4">
    <source>
        <dbReference type="ARBA" id="ARBA00023306"/>
    </source>
</evidence>
<keyword evidence="4 6" id="KW-0131">Cell cycle</keyword>
<dbReference type="Pfam" id="PF05209">
    <property type="entry name" value="MinC_N"/>
    <property type="match status" value="1"/>
</dbReference>
<keyword evidence="3 6" id="KW-0717">Septation</keyword>
<dbReference type="Gene3D" id="3.30.70.260">
    <property type="match status" value="1"/>
</dbReference>
<dbReference type="InterPro" id="IPR005526">
    <property type="entry name" value="Septum_form_inhib_MinC_C"/>
</dbReference>
<dbReference type="AlphaFoldDB" id="A0A934MZP8"/>
<name>A0A934MZP8_9GAMM</name>
<dbReference type="RefSeq" id="WP_199467950.1">
    <property type="nucleotide sequence ID" value="NZ_JAEMNX010000008.1"/>
</dbReference>
<evidence type="ECO:0000259" key="7">
    <source>
        <dbReference type="Pfam" id="PF03775"/>
    </source>
</evidence>
<dbReference type="PANTHER" id="PTHR34108:SF1">
    <property type="entry name" value="SEPTUM SITE-DETERMINING PROTEIN MINC"/>
    <property type="match status" value="1"/>
</dbReference>
<comment type="caution">
    <text evidence="9">The sequence shown here is derived from an EMBL/GenBank/DDBJ whole genome shotgun (WGS) entry which is preliminary data.</text>
</comment>
<dbReference type="Gene3D" id="2.160.20.70">
    <property type="match status" value="1"/>
</dbReference>
<evidence type="ECO:0000313" key="9">
    <source>
        <dbReference type="EMBL" id="MBJ7537775.1"/>
    </source>
</evidence>
<dbReference type="GO" id="GO:0000917">
    <property type="term" value="P:division septum assembly"/>
    <property type="evidence" value="ECO:0007669"/>
    <property type="project" value="UniProtKB-KW"/>
</dbReference>
<evidence type="ECO:0000256" key="3">
    <source>
        <dbReference type="ARBA" id="ARBA00023210"/>
    </source>
</evidence>
<dbReference type="InterPro" id="IPR036145">
    <property type="entry name" value="MinC_C_sf"/>
</dbReference>
<dbReference type="GO" id="GO:1901891">
    <property type="term" value="P:regulation of cell septum assembly"/>
    <property type="evidence" value="ECO:0007669"/>
    <property type="project" value="InterPro"/>
</dbReference>
<proteinExistence type="inferred from homology"/>
<dbReference type="InterPro" id="IPR016098">
    <property type="entry name" value="CAP/MinC_C"/>
</dbReference>
<feature type="domain" description="Septum formation inhibitor MinC N-terminal" evidence="8">
    <location>
        <begin position="6"/>
        <end position="77"/>
    </location>
</feature>
<evidence type="ECO:0000256" key="6">
    <source>
        <dbReference type="HAMAP-Rule" id="MF_00267"/>
    </source>
</evidence>